<accession>A0ABR7XDH6</accession>
<sequence length="143" mass="17011">MIDHNSHTEEMPEFCNDYLYLIVDERAHLMYSMWTRSPDRQEYREAAEIFIGFLRENHIRYWIQNTNHLGEVPLEEMKAAMQQFMPLAPTTLRKLARICSDEQSVATFMKLASQTIEQLSPNIEIQSFMTYREAVDWISSDRQ</sequence>
<evidence type="ECO:0000313" key="1">
    <source>
        <dbReference type="EMBL" id="MBD1396347.1"/>
    </source>
</evidence>
<name>A0ABR7XDH6_9BACT</name>
<reference evidence="1 2" key="1">
    <citation type="submission" date="2020-09" db="EMBL/GenBank/DDBJ databases">
        <title>Genome sequencing and assembly of Pontibacter sp.</title>
        <authorList>
            <person name="Chhetri G."/>
        </authorList>
    </citation>
    <scope>NUCLEOTIDE SEQUENCE [LARGE SCALE GENOMIC DNA]</scope>
    <source>
        <strain evidence="1 2">JH31</strain>
    </source>
</reference>
<evidence type="ECO:0000313" key="2">
    <source>
        <dbReference type="Proteomes" id="UP000625551"/>
    </source>
</evidence>
<proteinExistence type="predicted"/>
<dbReference type="RefSeq" id="WP_191182462.1">
    <property type="nucleotide sequence ID" value="NZ_JACXAJ010000001.1"/>
</dbReference>
<keyword evidence="2" id="KW-1185">Reference proteome</keyword>
<dbReference type="Proteomes" id="UP000625551">
    <property type="component" value="Unassembled WGS sequence"/>
</dbReference>
<gene>
    <name evidence="1" type="ORF">H9Q13_04155</name>
</gene>
<organism evidence="1 2">
    <name type="scientific">Pontibacter aquaedesilientis</name>
    <dbReference type="NCBI Taxonomy" id="2766980"/>
    <lineage>
        <taxon>Bacteria</taxon>
        <taxon>Pseudomonadati</taxon>
        <taxon>Bacteroidota</taxon>
        <taxon>Cytophagia</taxon>
        <taxon>Cytophagales</taxon>
        <taxon>Hymenobacteraceae</taxon>
        <taxon>Pontibacter</taxon>
    </lineage>
</organism>
<protein>
    <recommendedName>
        <fullName evidence="3">STAS/SEC14 domain-containing protein</fullName>
    </recommendedName>
</protein>
<dbReference type="EMBL" id="JACXAJ010000001">
    <property type="protein sequence ID" value="MBD1396347.1"/>
    <property type="molecule type" value="Genomic_DNA"/>
</dbReference>
<evidence type="ECO:0008006" key="3">
    <source>
        <dbReference type="Google" id="ProtNLM"/>
    </source>
</evidence>
<comment type="caution">
    <text evidence="1">The sequence shown here is derived from an EMBL/GenBank/DDBJ whole genome shotgun (WGS) entry which is preliminary data.</text>
</comment>